<protein>
    <submittedName>
        <fullName evidence="3">Reverse transcriptase domain-containing protein</fullName>
    </submittedName>
</protein>
<name>A0ABQ5INV0_9ASTR</name>
<feature type="compositionally biased region" description="Polar residues" evidence="1">
    <location>
        <begin position="333"/>
        <end position="342"/>
    </location>
</feature>
<comment type="caution">
    <text evidence="3">The sequence shown here is derived from an EMBL/GenBank/DDBJ whole genome shotgun (WGS) entry which is preliminary data.</text>
</comment>
<accession>A0ABQ5INV0</accession>
<dbReference type="Proteomes" id="UP001151760">
    <property type="component" value="Unassembled WGS sequence"/>
</dbReference>
<dbReference type="Pfam" id="PF07727">
    <property type="entry name" value="RVT_2"/>
    <property type="match status" value="1"/>
</dbReference>
<organism evidence="3 4">
    <name type="scientific">Tanacetum coccineum</name>
    <dbReference type="NCBI Taxonomy" id="301880"/>
    <lineage>
        <taxon>Eukaryota</taxon>
        <taxon>Viridiplantae</taxon>
        <taxon>Streptophyta</taxon>
        <taxon>Embryophyta</taxon>
        <taxon>Tracheophyta</taxon>
        <taxon>Spermatophyta</taxon>
        <taxon>Magnoliopsida</taxon>
        <taxon>eudicotyledons</taxon>
        <taxon>Gunneridae</taxon>
        <taxon>Pentapetalae</taxon>
        <taxon>asterids</taxon>
        <taxon>campanulids</taxon>
        <taxon>Asterales</taxon>
        <taxon>Asteraceae</taxon>
        <taxon>Asteroideae</taxon>
        <taxon>Anthemideae</taxon>
        <taxon>Anthemidinae</taxon>
        <taxon>Tanacetum</taxon>
    </lineage>
</organism>
<evidence type="ECO:0000313" key="3">
    <source>
        <dbReference type="EMBL" id="GJU01774.1"/>
    </source>
</evidence>
<keyword evidence="3" id="KW-0808">Transferase</keyword>
<feature type="region of interest" description="Disordered" evidence="1">
    <location>
        <begin position="333"/>
        <end position="365"/>
    </location>
</feature>
<dbReference type="EMBL" id="BQNB010020995">
    <property type="protein sequence ID" value="GJU01774.1"/>
    <property type="molecule type" value="Genomic_DNA"/>
</dbReference>
<reference evidence="3" key="1">
    <citation type="journal article" date="2022" name="Int. J. Mol. Sci.">
        <title>Draft Genome of Tanacetum Coccineum: Genomic Comparison of Closely Related Tanacetum-Family Plants.</title>
        <authorList>
            <person name="Yamashiro T."/>
            <person name="Shiraishi A."/>
            <person name="Nakayama K."/>
            <person name="Satake H."/>
        </authorList>
    </citation>
    <scope>NUCLEOTIDE SEQUENCE</scope>
</reference>
<keyword evidence="3" id="KW-0548">Nucleotidyltransferase</keyword>
<sequence length="890" mass="101274">MVLHSPYDHDPITYWFHCCAAPRKILDSEFNEEGKTNLRWLTTQDESFLVKVGLLTKEGVLFDGNERFRAMETNQNHDYFVRFHKIVNDMKIYSGVNIPNHQMNTMFVNNPPCLLGFHPPTTSSGLPPTRKDSCLRLHDGHIVTEPVQRKALGNVGNIGAQGKKVICYNYRGEGHVARQCKEPKRKMDSQYFKDKALLMEAKEKGDVLDAEAEGIPRSWMRTHAAVAFMANLSSTSEKQHPVNDDTHKVKLDLENKVRQEQALVIQRNKRNAELVQENVLLQSALSCIDTSSASNAIFEINKLRKQLQGKDDTIRNLDAQISIMKVLNVGSTEGVNPTSGASKTVPKRAPRNHSSLSAKSANARRVEAHHRTLNKKNRVDSNLLVKHSVSVSNLNNVVLIVLWYLIIDAQGHMTAIVAMVILNWVTLSSLEVFYVEGLKAQPISCKSLESINSTKGGKHHSEVLHTLNLDLYGPMERKVSTERSFVEQDNGTEFVNKTLVGWFESVVFSHETTRTSGLQHQNGIVRRWNRTLMEAAVLCFILRKIHHELVNQGESRYRHICWLCNSKKGVTNLQQKNEQDSGKPFMLPSMNLTRRVDTDLFHGLDDDEGVPIPLVVRYSVNVHAARQRECHWFTFHTSYTEGALKLLGKLMALIKYLYQTHSDSDVENTVDMLTYVFDTDNAPETILKSFARGCQMKRSDLNCHAASYEHGFFQMDVKTAFLNGKLNKVVYVSQPEGFVDPDHPSHVYRLKKALYGLKQAPRAWHYKVFKIPEESLSSNPIMEAGPQIADYAGCLIDTRSSTSGFRSISWTSTLIVFNTGSKHIDSVTQFIKRAGERKVVELYFLEDKIQNWLDIFQRQLPESSLQHYSHCLELTMYRALKERRMSFVSE</sequence>
<evidence type="ECO:0000259" key="2">
    <source>
        <dbReference type="Pfam" id="PF07727"/>
    </source>
</evidence>
<keyword evidence="3" id="KW-0695">RNA-directed DNA polymerase</keyword>
<dbReference type="Gene3D" id="3.30.420.10">
    <property type="entry name" value="Ribonuclease H-like superfamily/Ribonuclease H"/>
    <property type="match status" value="1"/>
</dbReference>
<gene>
    <name evidence="3" type="ORF">Tco_1112112</name>
</gene>
<proteinExistence type="predicted"/>
<evidence type="ECO:0000256" key="1">
    <source>
        <dbReference type="SAM" id="MobiDB-lite"/>
    </source>
</evidence>
<dbReference type="GO" id="GO:0003964">
    <property type="term" value="F:RNA-directed DNA polymerase activity"/>
    <property type="evidence" value="ECO:0007669"/>
    <property type="project" value="UniProtKB-KW"/>
</dbReference>
<feature type="domain" description="Reverse transcriptase Ty1/copia-type" evidence="2">
    <location>
        <begin position="703"/>
        <end position="770"/>
    </location>
</feature>
<keyword evidence="4" id="KW-1185">Reference proteome</keyword>
<dbReference type="InterPro" id="IPR036397">
    <property type="entry name" value="RNaseH_sf"/>
</dbReference>
<reference evidence="3" key="2">
    <citation type="submission" date="2022-01" db="EMBL/GenBank/DDBJ databases">
        <authorList>
            <person name="Yamashiro T."/>
            <person name="Shiraishi A."/>
            <person name="Satake H."/>
            <person name="Nakayama K."/>
        </authorList>
    </citation>
    <scope>NUCLEOTIDE SEQUENCE</scope>
</reference>
<evidence type="ECO:0000313" key="4">
    <source>
        <dbReference type="Proteomes" id="UP001151760"/>
    </source>
</evidence>
<dbReference type="InterPro" id="IPR013103">
    <property type="entry name" value="RVT_2"/>
</dbReference>